<evidence type="ECO:0000313" key="2">
    <source>
        <dbReference type="Proteomes" id="UP000247702"/>
    </source>
</evidence>
<reference evidence="1 2" key="1">
    <citation type="submission" date="2017-11" db="EMBL/GenBank/DDBJ databases">
        <title>The genome of Rhizophagus clarus HR1 reveals common genetic basis of auxotrophy among arbuscular mycorrhizal fungi.</title>
        <authorList>
            <person name="Kobayashi Y."/>
        </authorList>
    </citation>
    <scope>NUCLEOTIDE SEQUENCE [LARGE SCALE GENOMIC DNA]</scope>
    <source>
        <strain evidence="1 2">HR1</strain>
    </source>
</reference>
<keyword evidence="2" id="KW-1185">Reference proteome</keyword>
<dbReference type="EMBL" id="BEXD01004167">
    <property type="protein sequence ID" value="GBC07743.1"/>
    <property type="molecule type" value="Genomic_DNA"/>
</dbReference>
<proteinExistence type="predicted"/>
<protein>
    <submittedName>
        <fullName evidence="1">Uncharacterized protein</fullName>
    </submittedName>
</protein>
<gene>
    <name evidence="1" type="ORF">RclHR1_07670008</name>
</gene>
<sequence>MSFFMISVARERQEQERIRAAAFKFDDKENNGPGPRKYHRSRSISAHAVNVKENRARRRKAEMIRKILIEKCTFIPLDNITLEKDKEIRQGFIRSHQDKILSYTRREILRNYAVYRGSRND</sequence>
<dbReference type="Proteomes" id="UP000247702">
    <property type="component" value="Unassembled WGS sequence"/>
</dbReference>
<accession>A0A2Z6S4B7</accession>
<dbReference type="AlphaFoldDB" id="A0A2Z6S4B7"/>
<name>A0A2Z6S4B7_9GLOM</name>
<organism evidence="1 2">
    <name type="scientific">Rhizophagus clarus</name>
    <dbReference type="NCBI Taxonomy" id="94130"/>
    <lineage>
        <taxon>Eukaryota</taxon>
        <taxon>Fungi</taxon>
        <taxon>Fungi incertae sedis</taxon>
        <taxon>Mucoromycota</taxon>
        <taxon>Glomeromycotina</taxon>
        <taxon>Glomeromycetes</taxon>
        <taxon>Glomerales</taxon>
        <taxon>Glomeraceae</taxon>
        <taxon>Rhizophagus</taxon>
    </lineage>
</organism>
<comment type="caution">
    <text evidence="1">The sequence shown here is derived from an EMBL/GenBank/DDBJ whole genome shotgun (WGS) entry which is preliminary data.</text>
</comment>
<evidence type="ECO:0000313" key="1">
    <source>
        <dbReference type="EMBL" id="GBC07743.1"/>
    </source>
</evidence>